<name>A0A443SA76_9ACAR</name>
<dbReference type="Pfam" id="PF01722">
    <property type="entry name" value="BolA"/>
    <property type="match status" value="1"/>
</dbReference>
<dbReference type="InterPro" id="IPR052275">
    <property type="entry name" value="Mt_Fe-S_assembly_factor"/>
</dbReference>
<dbReference type="PANTHER" id="PTHR46188:SF1">
    <property type="entry name" value="BOLA-LIKE PROTEIN 3"/>
    <property type="match status" value="1"/>
</dbReference>
<keyword evidence="4" id="KW-1185">Reference proteome</keyword>
<sequence>MISSLVVRFARKHTSIASLVRFLSGELKCSEESLTQALKGKFPNAEKIEVNDISGGCGQMFQVSVVCSSFKDKSYVQQHRMVNDALKEQIKSMHALRIQTSQP</sequence>
<accession>A0A443SA76</accession>
<dbReference type="GO" id="GO:0005759">
    <property type="term" value="C:mitochondrial matrix"/>
    <property type="evidence" value="ECO:0007669"/>
    <property type="project" value="TreeGrafter"/>
</dbReference>
<dbReference type="InterPro" id="IPR002634">
    <property type="entry name" value="BolA"/>
</dbReference>
<dbReference type="Gene3D" id="3.30.300.90">
    <property type="entry name" value="BolA-like"/>
    <property type="match status" value="1"/>
</dbReference>
<protein>
    <submittedName>
        <fullName evidence="3">BolA-like protein 3 isoform X2</fullName>
    </submittedName>
</protein>
<proteinExistence type="inferred from homology"/>
<evidence type="ECO:0000256" key="1">
    <source>
        <dbReference type="ARBA" id="ARBA00005578"/>
    </source>
</evidence>
<comment type="similarity">
    <text evidence="1 2">Belongs to the BolA/IbaG family.</text>
</comment>
<dbReference type="AlphaFoldDB" id="A0A443SA76"/>
<dbReference type="OrthoDB" id="203381at2759"/>
<gene>
    <name evidence="3" type="ORF">B4U80_00026</name>
</gene>
<dbReference type="EMBL" id="NCKV01004886">
    <property type="protein sequence ID" value="RWS24433.1"/>
    <property type="molecule type" value="Genomic_DNA"/>
</dbReference>
<evidence type="ECO:0000313" key="3">
    <source>
        <dbReference type="EMBL" id="RWS24433.1"/>
    </source>
</evidence>
<dbReference type="VEuPathDB" id="VectorBase:LDEU007605"/>
<reference evidence="3 4" key="1">
    <citation type="journal article" date="2018" name="Gigascience">
        <title>Genomes of trombidid mites reveal novel predicted allergens and laterally-transferred genes associated with secondary metabolism.</title>
        <authorList>
            <person name="Dong X."/>
            <person name="Chaisiri K."/>
            <person name="Xia D."/>
            <person name="Armstrong S.D."/>
            <person name="Fang Y."/>
            <person name="Donnelly M.J."/>
            <person name="Kadowaki T."/>
            <person name="McGarry J.W."/>
            <person name="Darby A.C."/>
            <person name="Makepeace B.L."/>
        </authorList>
    </citation>
    <scope>NUCLEOTIDE SEQUENCE [LARGE SCALE GENOMIC DNA]</scope>
    <source>
        <strain evidence="3">UoL-UT</strain>
    </source>
</reference>
<organism evidence="3 4">
    <name type="scientific">Leptotrombidium deliense</name>
    <dbReference type="NCBI Taxonomy" id="299467"/>
    <lineage>
        <taxon>Eukaryota</taxon>
        <taxon>Metazoa</taxon>
        <taxon>Ecdysozoa</taxon>
        <taxon>Arthropoda</taxon>
        <taxon>Chelicerata</taxon>
        <taxon>Arachnida</taxon>
        <taxon>Acari</taxon>
        <taxon>Acariformes</taxon>
        <taxon>Trombidiformes</taxon>
        <taxon>Prostigmata</taxon>
        <taxon>Anystina</taxon>
        <taxon>Parasitengona</taxon>
        <taxon>Trombiculoidea</taxon>
        <taxon>Trombiculidae</taxon>
        <taxon>Leptotrombidium</taxon>
    </lineage>
</organism>
<dbReference type="STRING" id="299467.A0A443SA76"/>
<dbReference type="SUPFAM" id="SSF82657">
    <property type="entry name" value="BolA-like"/>
    <property type="match status" value="1"/>
</dbReference>
<evidence type="ECO:0000313" key="4">
    <source>
        <dbReference type="Proteomes" id="UP000288716"/>
    </source>
</evidence>
<comment type="caution">
    <text evidence="3">The sequence shown here is derived from an EMBL/GenBank/DDBJ whole genome shotgun (WGS) entry which is preliminary data.</text>
</comment>
<dbReference type="InterPro" id="IPR036065">
    <property type="entry name" value="BolA-like_sf"/>
</dbReference>
<dbReference type="Proteomes" id="UP000288716">
    <property type="component" value="Unassembled WGS sequence"/>
</dbReference>
<dbReference type="PANTHER" id="PTHR46188">
    <property type="entry name" value="BOLA-LIKE PROTEIN 3"/>
    <property type="match status" value="1"/>
</dbReference>
<evidence type="ECO:0000256" key="2">
    <source>
        <dbReference type="RuleBase" id="RU003860"/>
    </source>
</evidence>